<keyword evidence="3" id="KW-1185">Reference proteome</keyword>
<feature type="compositionally biased region" description="Low complexity" evidence="1">
    <location>
        <begin position="62"/>
        <end position="78"/>
    </location>
</feature>
<reference evidence="2 3" key="1">
    <citation type="submission" date="2020-05" db="EMBL/GenBank/DDBJ databases">
        <title>Paenibacillus glebae, sp. nov., Paenibacillus humi sp. nov., Paenibacillus pedi sp. nov., Paenibacillus terrestris sp. nov. and Paenibacillus terricola sp. nov., isolated from a forest top soil sample.</title>
        <authorList>
            <person name="Qi S."/>
            <person name="Carlier A."/>
            <person name="Cnockaert M."/>
            <person name="Vandamme P."/>
        </authorList>
    </citation>
    <scope>NUCLEOTIDE SEQUENCE [LARGE SCALE GENOMIC DNA]</scope>
    <source>
        <strain evidence="2 3">LMG 29502</strain>
    </source>
</reference>
<accession>A0ABX2DL59</accession>
<dbReference type="RefSeq" id="WP_173128358.1">
    <property type="nucleotide sequence ID" value="NZ_JABMKX010000002.1"/>
</dbReference>
<dbReference type="Proteomes" id="UP000711047">
    <property type="component" value="Unassembled WGS sequence"/>
</dbReference>
<evidence type="ECO:0000313" key="2">
    <source>
        <dbReference type="EMBL" id="NQX44566.1"/>
    </source>
</evidence>
<proteinExistence type="predicted"/>
<evidence type="ECO:0000313" key="3">
    <source>
        <dbReference type="Proteomes" id="UP000711047"/>
    </source>
</evidence>
<evidence type="ECO:0000256" key="1">
    <source>
        <dbReference type="SAM" id="MobiDB-lite"/>
    </source>
</evidence>
<sequence>MSSLIYLVVIAVIAIITNWNKNKGKSAPRGGMPTFGGGGEGNPLRRPRTPARTADSGRPEQPGSGFPAPAGGRAASGRPEPEQEAQESGATPEWPGQAAQPAPDYETGEGVSLEQTGDLDGVEVRIARMQEELERMQAAFDGMAAAVPSAGSDAAGDSRDASQDALARHLLVGDREALRSGLMWAEVLGPPRARLPHSTRR</sequence>
<protein>
    <submittedName>
        <fullName evidence="2">Uncharacterized protein</fullName>
    </submittedName>
</protein>
<gene>
    <name evidence="2" type="ORF">HQN87_04410</name>
</gene>
<comment type="caution">
    <text evidence="2">The sequence shown here is derived from an EMBL/GenBank/DDBJ whole genome shotgun (WGS) entry which is preliminary data.</text>
</comment>
<name>A0ABX2DL59_9BACL</name>
<organism evidence="2 3">
    <name type="scientific">Paenibacillus tritici</name>
    <dbReference type="NCBI Taxonomy" id="1873425"/>
    <lineage>
        <taxon>Bacteria</taxon>
        <taxon>Bacillati</taxon>
        <taxon>Bacillota</taxon>
        <taxon>Bacilli</taxon>
        <taxon>Bacillales</taxon>
        <taxon>Paenibacillaceae</taxon>
        <taxon>Paenibacillus</taxon>
    </lineage>
</organism>
<dbReference type="EMBL" id="JABMKX010000002">
    <property type="protein sequence ID" value="NQX44566.1"/>
    <property type="molecule type" value="Genomic_DNA"/>
</dbReference>
<feature type="region of interest" description="Disordered" evidence="1">
    <location>
        <begin position="21"/>
        <end position="121"/>
    </location>
</feature>